<dbReference type="EMBL" id="CP081864">
    <property type="protein sequence ID" value="QZN94286.1"/>
    <property type="molecule type" value="Genomic_DNA"/>
</dbReference>
<keyword evidence="1 6" id="KW-0132">Cell division</keyword>
<feature type="site" description="Essential for degradation by Lon protease" evidence="6">
    <location>
        <position position="169"/>
    </location>
</feature>
<dbReference type="InterPro" id="IPR047696">
    <property type="entry name" value="SulA_enterobact"/>
</dbReference>
<dbReference type="Gene3D" id="3.40.50.300">
    <property type="entry name" value="P-loop containing nucleotide triphosphate hydrolases"/>
    <property type="match status" value="1"/>
</dbReference>
<evidence type="ECO:0000313" key="8">
    <source>
        <dbReference type="EMBL" id="QZN94286.1"/>
    </source>
</evidence>
<dbReference type="PANTHER" id="PTHR35369:SF4">
    <property type="entry name" value="CELL DIVISION INHIBITOR SULA"/>
    <property type="match status" value="1"/>
</dbReference>
<accession>A0ABX9AHG8</accession>
<evidence type="ECO:0000256" key="5">
    <source>
        <dbReference type="ARBA" id="ARBA00023306"/>
    </source>
</evidence>
<proteinExistence type="evidence at transcript level"/>
<gene>
    <name evidence="6 8" type="primary">sulA</name>
    <name evidence="8" type="ORF">K6K13_13010</name>
</gene>
<evidence type="ECO:0000256" key="1">
    <source>
        <dbReference type="ARBA" id="ARBA00022618"/>
    </source>
</evidence>
<feature type="region of interest" description="FtsZ binding" evidence="6">
    <location>
        <begin position="106"/>
        <end position="112"/>
    </location>
</feature>
<comment type="subunit">
    <text evidence="6">Interacts with FtsZ.</text>
</comment>
<comment type="induction">
    <text evidence="6">By DNA damage, as part of the SOS response.</text>
</comment>
<protein>
    <recommendedName>
        <fullName evidence="6">Cell division inhibitor SulA</fullName>
    </recommendedName>
</protein>
<keyword evidence="9" id="KW-1185">Reference proteome</keyword>
<dbReference type="PANTHER" id="PTHR35369">
    <property type="entry name" value="BLR3025 PROTEIN-RELATED"/>
    <property type="match status" value="1"/>
</dbReference>
<comment type="similarity">
    <text evidence="6">Belongs to the SulA family.</text>
</comment>
<feature type="compositionally biased region" description="Basic and acidic residues" evidence="7">
    <location>
        <begin position="1"/>
        <end position="12"/>
    </location>
</feature>
<name>A0ABX9AHG8_9ENTR</name>
<comment type="function">
    <text evidence="6">Component of the SOS system and an inhibitor of cell division. Accumulation of SulA causes rapid cessation of cell division and the appearance of long, non-septate filaments. In the presence of GTP, binds a polymerization-competent form of FtsZ in a 1:1 ratio, thus inhibiting FtsZ polymerization and therefore preventing it from participating in the assembly of the Z ring. This mechanism prevents the premature segregation of damaged DNA to daughter cells during cell division.</text>
</comment>
<comment type="PTM">
    <text evidence="6">Is rapidly cleaved and degraded by the Lon protease once DNA damage is repaired.</text>
</comment>
<keyword evidence="2 6" id="KW-0227">DNA damage</keyword>
<evidence type="ECO:0000256" key="7">
    <source>
        <dbReference type="SAM" id="MobiDB-lite"/>
    </source>
</evidence>
<evidence type="ECO:0000256" key="6">
    <source>
        <dbReference type="HAMAP-Rule" id="MF_01179"/>
    </source>
</evidence>
<feature type="region of interest" description="Disordered" evidence="7">
    <location>
        <begin position="1"/>
        <end position="22"/>
    </location>
</feature>
<dbReference type="InterPro" id="IPR027417">
    <property type="entry name" value="P-loop_NTPase"/>
</dbReference>
<organism evidence="8 9">
    <name type="scientific">Symbiopectobacterium purcellii</name>
    <dbReference type="NCBI Taxonomy" id="2871826"/>
    <lineage>
        <taxon>Bacteria</taxon>
        <taxon>Pseudomonadati</taxon>
        <taxon>Pseudomonadota</taxon>
        <taxon>Gammaproteobacteria</taxon>
        <taxon>Enterobacterales</taxon>
        <taxon>Enterobacteriaceae</taxon>
    </lineage>
</organism>
<keyword evidence="3 6" id="KW-0717">Septation</keyword>
<evidence type="ECO:0000256" key="2">
    <source>
        <dbReference type="ARBA" id="ARBA00022763"/>
    </source>
</evidence>
<evidence type="ECO:0000313" key="9">
    <source>
        <dbReference type="Proteomes" id="UP000825886"/>
    </source>
</evidence>
<sequence>MRAHSIRSERHQPASLHSAPLPRHTVAGYGSGIISEIDYSVEHPMTTLLLLPLLQQLAAQSRWLLWLAPQQKISRHWLQQSGLPLDKVIQPYHLSPNETVDAMEKALLTGNYSVVLCWLEHNLTEEESMRLRQAAQKGNAYGFIMRPQCISREEDGLFSRLKIHSTLYH</sequence>
<dbReference type="HAMAP" id="MF_01179">
    <property type="entry name" value="SulA"/>
    <property type="match status" value="1"/>
</dbReference>
<reference evidence="8 9" key="1">
    <citation type="submission" date="2021-08" db="EMBL/GenBank/DDBJ databases">
        <title>Culture and genomic analysis of Symbiopectobacterium purcellii sp. nov. gen. nov., isolated from the leafhopper Empoasca decipiens.</title>
        <authorList>
            <person name="Nadal-Jimenez P."/>
            <person name="Siozios S."/>
            <person name="Halliday N."/>
            <person name="Camara M."/>
            <person name="Hurst G.D.D."/>
        </authorList>
    </citation>
    <scope>NUCLEOTIDE SEQUENCE [LARGE SCALE GENOMIC DNA]</scope>
    <source>
        <strain evidence="8 9">SyEd1</strain>
    </source>
</reference>
<evidence type="ECO:0000256" key="4">
    <source>
        <dbReference type="ARBA" id="ARBA00023236"/>
    </source>
</evidence>
<dbReference type="PIRSF" id="PIRSF003093">
    <property type="entry name" value="SulA"/>
    <property type="match status" value="1"/>
</dbReference>
<keyword evidence="4 6" id="KW-0742">SOS response</keyword>
<feature type="region of interest" description="Lon protease binding" evidence="6">
    <location>
        <begin position="162"/>
        <end position="169"/>
    </location>
</feature>
<dbReference type="Proteomes" id="UP000825886">
    <property type="component" value="Chromosome"/>
</dbReference>
<dbReference type="Pfam" id="PF03846">
    <property type="entry name" value="SulA"/>
    <property type="match status" value="1"/>
</dbReference>
<dbReference type="NCBIfam" id="TIGR00623">
    <property type="entry name" value="SOS_SulA_coli"/>
    <property type="match status" value="1"/>
</dbReference>
<dbReference type="NCBIfam" id="NF007892">
    <property type="entry name" value="PRK10595.1"/>
    <property type="match status" value="1"/>
</dbReference>
<dbReference type="SUPFAM" id="SSF52540">
    <property type="entry name" value="P-loop containing nucleoside triphosphate hydrolases"/>
    <property type="match status" value="1"/>
</dbReference>
<evidence type="ECO:0000256" key="3">
    <source>
        <dbReference type="ARBA" id="ARBA00023210"/>
    </source>
</evidence>
<keyword evidence="5 6" id="KW-0131">Cell cycle</keyword>
<dbReference type="RefSeq" id="WP_222157410.1">
    <property type="nucleotide sequence ID" value="NZ_CP081864.1"/>
</dbReference>
<dbReference type="InterPro" id="IPR004596">
    <property type="entry name" value="Cell_div_suppressor_SulA"/>
</dbReference>
<dbReference type="InterPro" id="IPR050356">
    <property type="entry name" value="SulA_CellDiv_inhibitor"/>
</dbReference>